<organism evidence="5 6">
    <name type="scientific">Candida viswanathii</name>
    <dbReference type="NCBI Taxonomy" id="5486"/>
    <lineage>
        <taxon>Eukaryota</taxon>
        <taxon>Fungi</taxon>
        <taxon>Dikarya</taxon>
        <taxon>Ascomycota</taxon>
        <taxon>Saccharomycotina</taxon>
        <taxon>Pichiomycetes</taxon>
        <taxon>Debaryomycetaceae</taxon>
        <taxon>Candida/Lodderomyces clade</taxon>
        <taxon>Candida</taxon>
    </lineage>
</organism>
<keyword evidence="1 2" id="KW-0728">SH3 domain</keyword>
<accession>A0A367YFZ5</accession>
<dbReference type="Gene3D" id="2.30.30.40">
    <property type="entry name" value="SH3 Domains"/>
    <property type="match status" value="1"/>
</dbReference>
<keyword evidence="6" id="KW-1185">Reference proteome</keyword>
<feature type="region of interest" description="Disordered" evidence="3">
    <location>
        <begin position="174"/>
        <end position="265"/>
    </location>
</feature>
<proteinExistence type="predicted"/>
<dbReference type="InterPro" id="IPR036028">
    <property type="entry name" value="SH3-like_dom_sf"/>
</dbReference>
<evidence type="ECO:0000256" key="1">
    <source>
        <dbReference type="ARBA" id="ARBA00022443"/>
    </source>
</evidence>
<sequence length="294" mass="32097">MSAALVNRSLTTIRTELEFLKDSDVITEGLYDKLLESLPVKYQKDSAPWDVDKLASGGANGALVPKFQSKSSTDVLADDLASTSLSVPPPAYPPAQPPREAAPRPVGYCIATYDYSAQQDGDLDLKKDDKLAIVEHLSEDWWKGYKNTSGPEKTGVFPSNYVKLISQLEFENNDRKAEAAPAPSPSPAPYQQQAGYGSYGTPAPYQQAQPPLLQHSSYGGYAQYPPPSTNYYPPQQYQPPAPQQQQQQVVQQEQQPQQQSQSHEHLKKFGSKFGNAAIFGAGATVGSNIVNSIF</sequence>
<evidence type="ECO:0000313" key="5">
    <source>
        <dbReference type="EMBL" id="RCK64529.1"/>
    </source>
</evidence>
<feature type="domain" description="SH3" evidence="4">
    <location>
        <begin position="104"/>
        <end position="167"/>
    </location>
</feature>
<dbReference type="AlphaFoldDB" id="A0A367YFZ5"/>
<name>A0A367YFZ5_9ASCO</name>
<feature type="compositionally biased region" description="Low complexity" evidence="3">
    <location>
        <begin position="243"/>
        <end position="261"/>
    </location>
</feature>
<evidence type="ECO:0000256" key="2">
    <source>
        <dbReference type="PROSITE-ProRule" id="PRU00192"/>
    </source>
</evidence>
<reference evidence="5 6" key="1">
    <citation type="submission" date="2018-06" db="EMBL/GenBank/DDBJ databases">
        <title>Whole genome sequencing of Candida tropicalis (genome annotated by CSBL at Korea University).</title>
        <authorList>
            <person name="Ahn J."/>
        </authorList>
    </citation>
    <scope>NUCLEOTIDE SEQUENCE [LARGE SCALE GENOMIC DNA]</scope>
    <source>
        <strain evidence="5 6">ATCC 20962</strain>
    </source>
</reference>
<dbReference type="PROSITE" id="PS50002">
    <property type="entry name" value="SH3"/>
    <property type="match status" value="1"/>
</dbReference>
<comment type="caution">
    <text evidence="5">The sequence shown here is derived from an EMBL/GenBank/DDBJ whole genome shotgun (WGS) entry which is preliminary data.</text>
</comment>
<evidence type="ECO:0000259" key="4">
    <source>
        <dbReference type="PROSITE" id="PS50002"/>
    </source>
</evidence>
<dbReference type="InterPro" id="IPR001452">
    <property type="entry name" value="SH3_domain"/>
</dbReference>
<dbReference type="PANTHER" id="PTHR45929:SF7">
    <property type="entry name" value="LAS SEVENTEEN-BINDING PROTEIN 1"/>
    <property type="match status" value="1"/>
</dbReference>
<dbReference type="STRING" id="5486.A0A367YFZ5"/>
<dbReference type="SMART" id="SM00326">
    <property type="entry name" value="SH3"/>
    <property type="match status" value="1"/>
</dbReference>
<dbReference type="PRINTS" id="PR00452">
    <property type="entry name" value="SH3DOMAIN"/>
</dbReference>
<evidence type="ECO:0000313" key="6">
    <source>
        <dbReference type="Proteomes" id="UP000253472"/>
    </source>
</evidence>
<dbReference type="OrthoDB" id="6250593at2759"/>
<dbReference type="InterPro" id="IPR050670">
    <property type="entry name" value="STAM"/>
</dbReference>
<dbReference type="Proteomes" id="UP000253472">
    <property type="component" value="Unassembled WGS sequence"/>
</dbReference>
<dbReference type="Pfam" id="PF00018">
    <property type="entry name" value="SH3_1"/>
    <property type="match status" value="1"/>
</dbReference>
<feature type="compositionally biased region" description="Low complexity" evidence="3">
    <location>
        <begin position="202"/>
        <end position="214"/>
    </location>
</feature>
<dbReference type="EMBL" id="QLNQ01000022">
    <property type="protein sequence ID" value="RCK64529.1"/>
    <property type="molecule type" value="Genomic_DNA"/>
</dbReference>
<gene>
    <name evidence="5" type="primary">PIN3_0</name>
    <name evidence="5" type="ORF">Cantr_00164</name>
</gene>
<dbReference type="GO" id="GO:0030447">
    <property type="term" value="P:filamentous growth"/>
    <property type="evidence" value="ECO:0007669"/>
    <property type="project" value="UniProtKB-ARBA"/>
</dbReference>
<dbReference type="PANTHER" id="PTHR45929">
    <property type="entry name" value="JAK PATHWAY SIGNAL TRANSDUCTION ADAPTOR MOLECULE"/>
    <property type="match status" value="1"/>
</dbReference>
<protein>
    <submittedName>
        <fullName evidence="5">[PSI+] inducibility protein 3</fullName>
    </submittedName>
</protein>
<evidence type="ECO:0000256" key="3">
    <source>
        <dbReference type="SAM" id="MobiDB-lite"/>
    </source>
</evidence>
<dbReference type="SUPFAM" id="SSF50044">
    <property type="entry name" value="SH3-domain"/>
    <property type="match status" value="1"/>
</dbReference>